<dbReference type="Proteomes" id="UP001057375">
    <property type="component" value="Unassembled WGS sequence"/>
</dbReference>
<dbReference type="PANTHER" id="PTHR32063:SF0">
    <property type="entry name" value="SWARMING MOTILITY PROTEIN SWRC"/>
    <property type="match status" value="1"/>
</dbReference>
<evidence type="ECO:0000313" key="2">
    <source>
        <dbReference type="Proteomes" id="UP001057375"/>
    </source>
</evidence>
<sequence length="146" mass="15923">LTEIDGVSKFTIEGELDKEVRVDVDLNMLNQMAISIEDVAKILAVQNVEIPSGAIEQDGIKINVKTPGIYASIEDIENSIISISPETGVVTRLKDIADVYMDVEDGALKFKQNGDNAVLLTGYFEDGKNVVLIGKEVRETLDKVKA</sequence>
<name>A0ABQ5KVU2_9EUKA</name>
<dbReference type="InterPro" id="IPR001036">
    <property type="entry name" value="Acrflvin-R"/>
</dbReference>
<dbReference type="PANTHER" id="PTHR32063">
    <property type="match status" value="1"/>
</dbReference>
<dbReference type="Pfam" id="PF00873">
    <property type="entry name" value="ACR_tran"/>
    <property type="match status" value="1"/>
</dbReference>
<organism evidence="1 2">
    <name type="scientific">Aduncisulcus paluster</name>
    <dbReference type="NCBI Taxonomy" id="2918883"/>
    <lineage>
        <taxon>Eukaryota</taxon>
        <taxon>Metamonada</taxon>
        <taxon>Carpediemonas-like organisms</taxon>
        <taxon>Aduncisulcus</taxon>
    </lineage>
</organism>
<proteinExistence type="predicted"/>
<reference evidence="1" key="1">
    <citation type="submission" date="2022-03" db="EMBL/GenBank/DDBJ databases">
        <title>Draft genome sequence of Aduncisulcus paluster, a free-living microaerophilic Fornicata.</title>
        <authorList>
            <person name="Yuyama I."/>
            <person name="Kume K."/>
            <person name="Tamura T."/>
            <person name="Inagaki Y."/>
            <person name="Hashimoto T."/>
        </authorList>
    </citation>
    <scope>NUCLEOTIDE SEQUENCE</scope>
    <source>
        <strain evidence="1">NY0171</strain>
    </source>
</reference>
<accession>A0ABQ5KVU2</accession>
<dbReference type="EMBL" id="BQXS01003842">
    <property type="protein sequence ID" value="GKT35574.1"/>
    <property type="molecule type" value="Genomic_DNA"/>
</dbReference>
<dbReference type="InterPro" id="IPR027463">
    <property type="entry name" value="AcrB_DN_DC_subdom"/>
</dbReference>
<feature type="non-terminal residue" evidence="1">
    <location>
        <position position="146"/>
    </location>
</feature>
<evidence type="ECO:0000313" key="1">
    <source>
        <dbReference type="EMBL" id="GKT35574.1"/>
    </source>
</evidence>
<feature type="non-terminal residue" evidence="1">
    <location>
        <position position="1"/>
    </location>
</feature>
<keyword evidence="2" id="KW-1185">Reference proteome</keyword>
<protein>
    <submittedName>
        <fullName evidence="1">Acriflavin resistance protein like protein</fullName>
    </submittedName>
</protein>
<dbReference type="SUPFAM" id="SSF82714">
    <property type="entry name" value="Multidrug efflux transporter AcrB TolC docking domain, DN and DC subdomains"/>
    <property type="match status" value="1"/>
</dbReference>
<comment type="caution">
    <text evidence="1">The sequence shown here is derived from an EMBL/GenBank/DDBJ whole genome shotgun (WGS) entry which is preliminary data.</text>
</comment>
<dbReference type="Gene3D" id="3.30.2090.10">
    <property type="entry name" value="Multidrug efflux transporter AcrB TolC docking domain, DN and DC subdomains"/>
    <property type="match status" value="1"/>
</dbReference>
<gene>
    <name evidence="1" type="ORF">ADUPG1_003010</name>
</gene>